<sequence length="352" mass="37418">MTPELLTDLDSRQSASRSWFPPHLKTRPVLCDAVALPASTDEAAALVAWAQAQGKTIRAVGGGSGTQEQLPVDIALDTAGLTELTWSEADLTVTVGAGVTIGSMEEQLARHGYTLGQVLGSANLATVGGCIATDAYGLFSGRYGSFRECVLAQETIGGITLAATLKMHPQPEARAWAVFDFDDLTDACDALRLIHRCDARPALGRITSPPAPSPGRSSLAGKGGMRVVLAFEGDELVQTGHFQLAYAVCQQLGGVAGDPDDGERWLESRQKSDLWSANAHPETFADFVRIKCSWSTLTATYERLQSTLEGRTASLSLEVAHPTPHGAAIELAFTVHGDERRYRELSGAILSA</sequence>
<dbReference type="Proteomes" id="UP000520814">
    <property type="component" value="Unassembled WGS sequence"/>
</dbReference>
<accession>A0A7W9SQD3</accession>
<proteinExistence type="inferred from homology"/>
<dbReference type="InterPro" id="IPR036318">
    <property type="entry name" value="FAD-bd_PCMH-like_sf"/>
</dbReference>
<dbReference type="Gene3D" id="3.40.462.40">
    <property type="entry name" value="FAD-linked oxidase, cap domain/gating helix"/>
    <property type="match status" value="1"/>
</dbReference>
<evidence type="ECO:0000313" key="4">
    <source>
        <dbReference type="Proteomes" id="UP000520814"/>
    </source>
</evidence>
<name>A0A7W9SQD3_ARMRO</name>
<comment type="similarity">
    <text evidence="1">Belongs to the FAD-binding oxidoreductase/transferase type 4 family.</text>
</comment>
<keyword evidence="4" id="KW-1185">Reference proteome</keyword>
<reference evidence="3 4" key="1">
    <citation type="submission" date="2020-08" db="EMBL/GenBank/DDBJ databases">
        <title>Genomic Encyclopedia of Type Strains, Phase IV (KMG-IV): sequencing the most valuable type-strain genomes for metagenomic binning, comparative biology and taxonomic classification.</title>
        <authorList>
            <person name="Goeker M."/>
        </authorList>
    </citation>
    <scope>NUCLEOTIDE SEQUENCE [LARGE SCALE GENOMIC DNA]</scope>
    <source>
        <strain evidence="3 4">DSM 23562</strain>
    </source>
</reference>
<dbReference type="SUPFAM" id="SSF56176">
    <property type="entry name" value="FAD-binding/transporter-associated domain-like"/>
    <property type="match status" value="1"/>
</dbReference>
<dbReference type="InterPro" id="IPR016169">
    <property type="entry name" value="FAD-bd_PCMH_sub2"/>
</dbReference>
<dbReference type="PANTHER" id="PTHR11748">
    <property type="entry name" value="D-LACTATE DEHYDROGENASE"/>
    <property type="match status" value="1"/>
</dbReference>
<dbReference type="GO" id="GO:0008720">
    <property type="term" value="F:D-lactate dehydrogenase (NAD+) activity"/>
    <property type="evidence" value="ECO:0007669"/>
    <property type="project" value="TreeGrafter"/>
</dbReference>
<gene>
    <name evidence="3" type="ORF">HNQ39_002647</name>
</gene>
<dbReference type="AlphaFoldDB" id="A0A7W9SQD3"/>
<dbReference type="RefSeq" id="WP_184196563.1">
    <property type="nucleotide sequence ID" value="NZ_JACHGW010000002.1"/>
</dbReference>
<feature type="domain" description="FAD-binding PCMH-type" evidence="2">
    <location>
        <begin position="27"/>
        <end position="216"/>
    </location>
</feature>
<dbReference type="Gene3D" id="3.30.465.10">
    <property type="match status" value="1"/>
</dbReference>
<comment type="caution">
    <text evidence="3">The sequence shown here is derived from an EMBL/GenBank/DDBJ whole genome shotgun (WGS) entry which is preliminary data.</text>
</comment>
<dbReference type="Pfam" id="PF01565">
    <property type="entry name" value="FAD_binding_4"/>
    <property type="match status" value="1"/>
</dbReference>
<dbReference type="PANTHER" id="PTHR11748:SF111">
    <property type="entry name" value="D-LACTATE DEHYDROGENASE, MITOCHONDRIAL-RELATED"/>
    <property type="match status" value="1"/>
</dbReference>
<protein>
    <submittedName>
        <fullName evidence="3">FAD/FMN-containing dehydrogenase</fullName>
    </submittedName>
</protein>
<dbReference type="InterPro" id="IPR006094">
    <property type="entry name" value="Oxid_FAD_bind_N"/>
</dbReference>
<dbReference type="GO" id="GO:1903457">
    <property type="term" value="P:lactate catabolic process"/>
    <property type="evidence" value="ECO:0007669"/>
    <property type="project" value="TreeGrafter"/>
</dbReference>
<dbReference type="PROSITE" id="PS51387">
    <property type="entry name" value="FAD_PCMH"/>
    <property type="match status" value="1"/>
</dbReference>
<dbReference type="InterPro" id="IPR016166">
    <property type="entry name" value="FAD-bd_PCMH"/>
</dbReference>
<evidence type="ECO:0000256" key="1">
    <source>
        <dbReference type="ARBA" id="ARBA00008000"/>
    </source>
</evidence>
<evidence type="ECO:0000313" key="3">
    <source>
        <dbReference type="EMBL" id="MBB6050856.1"/>
    </source>
</evidence>
<dbReference type="EMBL" id="JACHGW010000002">
    <property type="protein sequence ID" value="MBB6050856.1"/>
    <property type="molecule type" value="Genomic_DNA"/>
</dbReference>
<organism evidence="3 4">
    <name type="scientific">Armatimonas rosea</name>
    <dbReference type="NCBI Taxonomy" id="685828"/>
    <lineage>
        <taxon>Bacteria</taxon>
        <taxon>Bacillati</taxon>
        <taxon>Armatimonadota</taxon>
        <taxon>Armatimonadia</taxon>
        <taxon>Armatimonadales</taxon>
        <taxon>Armatimonadaceae</taxon>
        <taxon>Armatimonas</taxon>
    </lineage>
</organism>
<evidence type="ECO:0000259" key="2">
    <source>
        <dbReference type="PROSITE" id="PS51387"/>
    </source>
</evidence>
<dbReference type="GO" id="GO:0071949">
    <property type="term" value="F:FAD binding"/>
    <property type="evidence" value="ECO:0007669"/>
    <property type="project" value="InterPro"/>
</dbReference>
<dbReference type="GO" id="GO:0004458">
    <property type="term" value="F:D-lactate dehydrogenase (cytochrome) activity"/>
    <property type="evidence" value="ECO:0007669"/>
    <property type="project" value="TreeGrafter"/>
</dbReference>